<gene>
    <name evidence="2" type="ORF">ACFFTR_18265</name>
</gene>
<dbReference type="Pfam" id="PF13676">
    <property type="entry name" value="TIR_2"/>
    <property type="match status" value="1"/>
</dbReference>
<reference evidence="2 3" key="1">
    <citation type="submission" date="2024-09" db="EMBL/GenBank/DDBJ databases">
        <authorList>
            <person name="Sun Q."/>
            <person name="Mori K."/>
        </authorList>
    </citation>
    <scope>NUCLEOTIDE SEQUENCE [LARGE SCALE GENOMIC DNA]</scope>
    <source>
        <strain evidence="2 3">JCM 3307</strain>
    </source>
</reference>
<dbReference type="Gene3D" id="3.40.50.10140">
    <property type="entry name" value="Toll/interleukin-1 receptor homology (TIR) domain"/>
    <property type="match status" value="1"/>
</dbReference>
<protein>
    <submittedName>
        <fullName evidence="2">TIR-like protein FxsC</fullName>
    </submittedName>
</protein>
<evidence type="ECO:0000313" key="2">
    <source>
        <dbReference type="EMBL" id="MFB9445023.1"/>
    </source>
</evidence>
<dbReference type="InterPro" id="IPR035897">
    <property type="entry name" value="Toll_tir_struct_dom_sf"/>
</dbReference>
<keyword evidence="3" id="KW-1185">Reference proteome</keyword>
<dbReference type="InterPro" id="IPR000157">
    <property type="entry name" value="TIR_dom"/>
</dbReference>
<dbReference type="SUPFAM" id="SSF52200">
    <property type="entry name" value="Toll/Interleukin receptor TIR domain"/>
    <property type="match status" value="1"/>
</dbReference>
<dbReference type="Proteomes" id="UP001589608">
    <property type="component" value="Unassembled WGS sequence"/>
</dbReference>
<dbReference type="NCBIfam" id="NF040588">
    <property type="entry name" value="FxsC_Nterm"/>
    <property type="match status" value="1"/>
</dbReference>
<dbReference type="InterPro" id="IPR026367">
    <property type="entry name" value="FxsC_C"/>
</dbReference>
<name>A0ABV5M8J8_9ACTN</name>
<sequence length="409" mass="46037">MLYFFLSYARGPDDLFVRRFYNDLCSEVRVHAGVGHDVEVGFLDNHNIEPGQLWPQALVNAIAECSTFLALYSPAYFLSRPCGKEWKLFEQRSNGAVADEANRIPGLIPIVWLPPRELPPVAQAVHYDLDVPEDDYRRRGLRQLLRLQRMHDAYIDFLSTVTEHIVAAARTPPPPLGSLDLDFDRLESAFHGPVPGPDDTGELIPARFGTGQMIHFVVAAPTRAEAEAINRDDGYYGADPLEWAPFGPAQPQPLREYAQKVASEYGFESMFTGVDRLADRVKVAQQFNHIVVLLVDPWSADVAAHRERLLEYDHHRDHVSAMLVVMSAADPQTQAHRARLADLMHATLGNNERRLDEVMLRRSVLTWPSFEADLAVVLAEARNRLVADGRVYRRPPPGDYAPRPILEGP</sequence>
<accession>A0ABV5M8J8</accession>
<evidence type="ECO:0000313" key="3">
    <source>
        <dbReference type="Proteomes" id="UP001589608"/>
    </source>
</evidence>
<proteinExistence type="predicted"/>
<dbReference type="InterPro" id="IPR047603">
    <property type="entry name" value="FxsC_N"/>
</dbReference>
<feature type="domain" description="TIR" evidence="1">
    <location>
        <begin position="4"/>
        <end position="145"/>
    </location>
</feature>
<evidence type="ECO:0000259" key="1">
    <source>
        <dbReference type="Pfam" id="PF13676"/>
    </source>
</evidence>
<dbReference type="NCBIfam" id="TIGR04276">
    <property type="entry name" value="FxsC_Cterm"/>
    <property type="match status" value="1"/>
</dbReference>
<dbReference type="EMBL" id="JBHMCA010000035">
    <property type="protein sequence ID" value="MFB9445023.1"/>
    <property type="molecule type" value="Genomic_DNA"/>
</dbReference>
<organism evidence="2 3">
    <name type="scientific">Dactylosporangium vinaceum</name>
    <dbReference type="NCBI Taxonomy" id="53362"/>
    <lineage>
        <taxon>Bacteria</taxon>
        <taxon>Bacillati</taxon>
        <taxon>Actinomycetota</taxon>
        <taxon>Actinomycetes</taxon>
        <taxon>Micromonosporales</taxon>
        <taxon>Micromonosporaceae</taxon>
        <taxon>Dactylosporangium</taxon>
    </lineage>
</organism>
<comment type="caution">
    <text evidence="2">The sequence shown here is derived from an EMBL/GenBank/DDBJ whole genome shotgun (WGS) entry which is preliminary data.</text>
</comment>
<dbReference type="RefSeq" id="WP_223095226.1">
    <property type="nucleotide sequence ID" value="NZ_JBHMCA010000035.1"/>
</dbReference>